<accession>A0A6J4LGK4</accession>
<feature type="compositionally biased region" description="Basic residues" evidence="1">
    <location>
        <begin position="54"/>
        <end position="92"/>
    </location>
</feature>
<reference evidence="2" key="1">
    <citation type="submission" date="2020-02" db="EMBL/GenBank/DDBJ databases">
        <authorList>
            <person name="Meier V. D."/>
        </authorList>
    </citation>
    <scope>NUCLEOTIDE SEQUENCE</scope>
    <source>
        <strain evidence="2">AVDCRST_MAG89</strain>
    </source>
</reference>
<organism evidence="2">
    <name type="scientific">uncultured Gemmatimonadota bacterium</name>
    <dbReference type="NCBI Taxonomy" id="203437"/>
    <lineage>
        <taxon>Bacteria</taxon>
        <taxon>Pseudomonadati</taxon>
        <taxon>Gemmatimonadota</taxon>
        <taxon>environmental samples</taxon>
    </lineage>
</organism>
<feature type="compositionally biased region" description="Low complexity" evidence="1">
    <location>
        <begin position="111"/>
        <end position="127"/>
    </location>
</feature>
<feature type="compositionally biased region" description="Basic residues" evidence="1">
    <location>
        <begin position="312"/>
        <end position="329"/>
    </location>
</feature>
<feature type="compositionally biased region" description="Basic and acidic residues" evidence="1">
    <location>
        <begin position="97"/>
        <end position="110"/>
    </location>
</feature>
<feature type="non-terminal residue" evidence="2">
    <location>
        <position position="358"/>
    </location>
</feature>
<gene>
    <name evidence="2" type="ORF">AVDCRST_MAG89-2173</name>
</gene>
<feature type="compositionally biased region" description="Basic and acidic residues" evidence="1">
    <location>
        <begin position="128"/>
        <end position="165"/>
    </location>
</feature>
<sequence>ASAARAHPIQDPDATHPPHQPADPHRRRRVPRRRAADGVRLRARRHARDPPPHPLRRRPAARLRGHGRGALPHRLRAQRPFAPRRPRGRHTGWARGAADDRADGGREAAPHRPAGRAGAQRVVVAGRQVDRLREQRAELPRPVPHDGGRQARAPPDRQPRGELRARGFPGRQVDRLRKQPRRRRRALRDPRARRPGAAPHRLSPRRLEPALVAGWPAHRLREQPRGERPHLRDERGWLGYGARDRRPGPSPGRAPRQRGAGDGPRLVARRAPDRLHLSHPRRQVLDPPDGSHVRHVARAVGRQGQGLDARLVPRRPPHRLLLRARRRHGPVPDDGGREADHAPDQRAGGGLAAEVGAV</sequence>
<dbReference type="AlphaFoldDB" id="A0A6J4LGK4"/>
<protein>
    <submittedName>
        <fullName evidence="2">TolB protein, periplasmic protein involved in the tonb-independent uptake of group A colicins</fullName>
    </submittedName>
</protein>
<feature type="non-terminal residue" evidence="2">
    <location>
        <position position="1"/>
    </location>
</feature>
<dbReference type="EMBL" id="CADCTV010000460">
    <property type="protein sequence ID" value="CAA9332006.1"/>
    <property type="molecule type" value="Genomic_DNA"/>
</dbReference>
<feature type="compositionally biased region" description="Basic and acidic residues" evidence="1">
    <location>
        <begin position="330"/>
        <end position="344"/>
    </location>
</feature>
<name>A0A6J4LGK4_9BACT</name>
<feature type="region of interest" description="Disordered" evidence="1">
    <location>
        <begin position="1"/>
        <end position="358"/>
    </location>
</feature>
<feature type="compositionally biased region" description="Basic and acidic residues" evidence="1">
    <location>
        <begin position="219"/>
        <end position="247"/>
    </location>
</feature>
<evidence type="ECO:0000313" key="2">
    <source>
        <dbReference type="EMBL" id="CAA9332006.1"/>
    </source>
</evidence>
<evidence type="ECO:0000256" key="1">
    <source>
        <dbReference type="SAM" id="MobiDB-lite"/>
    </source>
</evidence>
<proteinExistence type="predicted"/>